<gene>
    <name evidence="1" type="ORF">VPK24_15100</name>
</gene>
<comment type="caution">
    <text evidence="1">The sequence shown here is derived from an EMBL/GenBank/DDBJ whole genome shotgun (WGS) entry which is preliminary data.</text>
</comment>
<accession>A0ABW7CCU6</accession>
<organism evidence="1 2">
    <name type="scientific">Limnothrix redekei LRLZ20PSL1</name>
    <dbReference type="NCBI Taxonomy" id="3112953"/>
    <lineage>
        <taxon>Bacteria</taxon>
        <taxon>Bacillati</taxon>
        <taxon>Cyanobacteriota</taxon>
        <taxon>Cyanophyceae</taxon>
        <taxon>Pseudanabaenales</taxon>
        <taxon>Pseudanabaenaceae</taxon>
        <taxon>Limnothrix</taxon>
    </lineage>
</organism>
<keyword evidence="2" id="KW-1185">Reference proteome</keyword>
<dbReference type="EMBL" id="JAZAQF010000086">
    <property type="protein sequence ID" value="MFG3818969.1"/>
    <property type="molecule type" value="Genomic_DNA"/>
</dbReference>
<dbReference type="NCBIfam" id="TIGR04220">
    <property type="entry name" value="patB_acyB_mcaB"/>
    <property type="match status" value="1"/>
</dbReference>
<sequence length="68" mass="7657">MALPKQSPPVKRPHFVHIHDCVDVLHGGGEDLLSIRMDIMHGANYNDPAQFQYPAYGYLKMSGQGRSY</sequence>
<dbReference type="Proteomes" id="UP001604335">
    <property type="component" value="Unassembled WGS sequence"/>
</dbReference>
<evidence type="ECO:0000313" key="2">
    <source>
        <dbReference type="Proteomes" id="UP001604335"/>
    </source>
</evidence>
<reference evidence="2" key="1">
    <citation type="journal article" date="2024" name="Algal Res.">
        <title>Biochemical, toxicological and genomic investigation of a high-biomass producing Limnothrix strain isolated from Italian shallow drinking water reservoir.</title>
        <authorList>
            <person name="Simonazzi M."/>
            <person name="Shishido T.K."/>
            <person name="Delbaje E."/>
            <person name="Wahlsten M."/>
            <person name="Fewer D.P."/>
            <person name="Sivonen K."/>
            <person name="Pezzolesi L."/>
            <person name="Pistocchi R."/>
        </authorList>
    </citation>
    <scope>NUCLEOTIDE SEQUENCE [LARGE SCALE GENOMIC DNA]</scope>
    <source>
        <strain evidence="2">LRLZ20PSL1</strain>
    </source>
</reference>
<proteinExistence type="predicted"/>
<dbReference type="RefSeq" id="WP_393014616.1">
    <property type="nucleotide sequence ID" value="NZ_JAZAQF010000086.1"/>
</dbReference>
<dbReference type="InterPro" id="IPR026473">
    <property type="entry name" value="PatB_AcyB_McaB"/>
</dbReference>
<protein>
    <submittedName>
        <fullName evidence="1">Cyanobactin biosynthesis system PatB/AcyB/McaB family protein</fullName>
    </submittedName>
</protein>
<name>A0ABW7CCU6_9CYAN</name>
<evidence type="ECO:0000313" key="1">
    <source>
        <dbReference type="EMBL" id="MFG3818969.1"/>
    </source>
</evidence>